<dbReference type="EMBL" id="CAKOGL010000005">
    <property type="protein sequence ID" value="CAH2086341.1"/>
    <property type="molecule type" value="Genomic_DNA"/>
</dbReference>
<gene>
    <name evidence="2" type="ORF">EEDITHA_LOCUS2733</name>
</gene>
<sequence length="103" mass="11153">MTSVPAMAARHRPSVTFANFAQDLLPSGITTRQHAGTLECLLILSPACSLANQTQCTHLLQNDPNLKSFAEWIPASPKIAQRAPAATSEIKRNKDKEGKSRQG</sequence>
<dbReference type="AlphaFoldDB" id="A0AAU9TGT3"/>
<feature type="region of interest" description="Disordered" evidence="1">
    <location>
        <begin position="80"/>
        <end position="103"/>
    </location>
</feature>
<evidence type="ECO:0000313" key="2">
    <source>
        <dbReference type="EMBL" id="CAH2086341.1"/>
    </source>
</evidence>
<protein>
    <submittedName>
        <fullName evidence="2">Uncharacterized protein</fullName>
    </submittedName>
</protein>
<dbReference type="Proteomes" id="UP001153954">
    <property type="component" value="Unassembled WGS sequence"/>
</dbReference>
<organism evidence="2 3">
    <name type="scientific">Euphydryas editha</name>
    <name type="common">Edith's checkerspot</name>
    <dbReference type="NCBI Taxonomy" id="104508"/>
    <lineage>
        <taxon>Eukaryota</taxon>
        <taxon>Metazoa</taxon>
        <taxon>Ecdysozoa</taxon>
        <taxon>Arthropoda</taxon>
        <taxon>Hexapoda</taxon>
        <taxon>Insecta</taxon>
        <taxon>Pterygota</taxon>
        <taxon>Neoptera</taxon>
        <taxon>Endopterygota</taxon>
        <taxon>Lepidoptera</taxon>
        <taxon>Glossata</taxon>
        <taxon>Ditrysia</taxon>
        <taxon>Papilionoidea</taxon>
        <taxon>Nymphalidae</taxon>
        <taxon>Nymphalinae</taxon>
        <taxon>Euphydryas</taxon>
    </lineage>
</organism>
<reference evidence="2" key="1">
    <citation type="submission" date="2022-03" db="EMBL/GenBank/DDBJ databases">
        <authorList>
            <person name="Tunstrom K."/>
        </authorList>
    </citation>
    <scope>NUCLEOTIDE SEQUENCE</scope>
</reference>
<comment type="caution">
    <text evidence="2">The sequence shown here is derived from an EMBL/GenBank/DDBJ whole genome shotgun (WGS) entry which is preliminary data.</text>
</comment>
<evidence type="ECO:0000256" key="1">
    <source>
        <dbReference type="SAM" id="MobiDB-lite"/>
    </source>
</evidence>
<name>A0AAU9TGT3_EUPED</name>
<proteinExistence type="predicted"/>
<evidence type="ECO:0000313" key="3">
    <source>
        <dbReference type="Proteomes" id="UP001153954"/>
    </source>
</evidence>
<feature type="compositionally biased region" description="Basic and acidic residues" evidence="1">
    <location>
        <begin position="89"/>
        <end position="103"/>
    </location>
</feature>
<accession>A0AAU9TGT3</accession>
<keyword evidence="3" id="KW-1185">Reference proteome</keyword>